<evidence type="ECO:0000256" key="10">
    <source>
        <dbReference type="HAMAP-Rule" id="MF_01499"/>
    </source>
</evidence>
<evidence type="ECO:0000313" key="13">
    <source>
        <dbReference type="Proteomes" id="UP000179242"/>
    </source>
</evidence>
<sequence>MPLELRWLDLLDIAIVSIIVYYVILWLQGTRAWALLRGVLVIFFLYLVAHLANLYTINWLFEKFAAVLLILVIIVFQPELRRTLERLGRGRLFRGLIPSSGSGSFFVRSLVRAIEQLSENKIGALIVLERKTGLNEYLESGIRMDALLSAELIYSIFQTKSPLHDGAVIIQGDRLLGASCLLPLSESRLLDKRLGTRHRAAVGLTELSDAIVIVVSETTGTISLAENGYLTRFLTKEMLEEKLFSLDREQHLNLPWKKHKQPQASKS</sequence>
<gene>
    <name evidence="10" type="primary">dacA</name>
    <name evidence="12" type="ORF">A2438_03035</name>
</gene>
<evidence type="ECO:0000256" key="4">
    <source>
        <dbReference type="ARBA" id="ARBA00022692"/>
    </source>
</evidence>
<evidence type="ECO:0000256" key="3">
    <source>
        <dbReference type="ARBA" id="ARBA00022679"/>
    </source>
</evidence>
<organism evidence="12 13">
    <name type="scientific">candidate division WOR-1 bacterium RIFOXYC2_FULL_46_14</name>
    <dbReference type="NCBI Taxonomy" id="1802587"/>
    <lineage>
        <taxon>Bacteria</taxon>
        <taxon>Bacillati</taxon>
        <taxon>Saganbacteria</taxon>
    </lineage>
</organism>
<keyword evidence="3 10" id="KW-0808">Transferase</keyword>
<evidence type="ECO:0000256" key="5">
    <source>
        <dbReference type="ARBA" id="ARBA00022695"/>
    </source>
</evidence>
<dbReference type="PIRSF" id="PIRSF004793">
    <property type="entry name" value="UCP004793"/>
    <property type="match status" value="1"/>
</dbReference>
<keyword evidence="6 10" id="KW-0547">Nucleotide-binding</keyword>
<dbReference type="PROSITE" id="PS51794">
    <property type="entry name" value="DAC"/>
    <property type="match status" value="1"/>
</dbReference>
<dbReference type="GO" id="GO:0006171">
    <property type="term" value="P:cAMP biosynthetic process"/>
    <property type="evidence" value="ECO:0007669"/>
    <property type="project" value="InterPro"/>
</dbReference>
<dbReference type="AlphaFoldDB" id="A0A1F4U5U1"/>
<dbReference type="InterPro" id="IPR036888">
    <property type="entry name" value="DNA_integrity_DisA_N_sf"/>
</dbReference>
<comment type="caution">
    <text evidence="12">The sequence shown here is derived from an EMBL/GenBank/DDBJ whole genome shotgun (WGS) entry which is preliminary data.</text>
</comment>
<evidence type="ECO:0000259" key="11">
    <source>
        <dbReference type="PROSITE" id="PS51794"/>
    </source>
</evidence>
<dbReference type="NCBIfam" id="TIGR00159">
    <property type="entry name" value="diadenylate cyclase CdaA"/>
    <property type="match status" value="1"/>
</dbReference>
<evidence type="ECO:0000256" key="9">
    <source>
        <dbReference type="ARBA" id="ARBA00023136"/>
    </source>
</evidence>
<dbReference type="PANTHER" id="PTHR34185:SF1">
    <property type="entry name" value="DIADENYLATE CYCLASE"/>
    <property type="match status" value="1"/>
</dbReference>
<proteinExistence type="inferred from homology"/>
<dbReference type="GO" id="GO:0004016">
    <property type="term" value="F:adenylate cyclase activity"/>
    <property type="evidence" value="ECO:0007669"/>
    <property type="project" value="UniProtKB-UniRule"/>
</dbReference>
<comment type="subunit">
    <text evidence="10">Probably a homodimer.</text>
</comment>
<comment type="catalytic activity">
    <reaction evidence="1 10">
        <text>2 ATP = 3',3'-c-di-AMP + 2 diphosphate</text>
        <dbReference type="Rhea" id="RHEA:35655"/>
        <dbReference type="ChEBI" id="CHEBI:30616"/>
        <dbReference type="ChEBI" id="CHEBI:33019"/>
        <dbReference type="ChEBI" id="CHEBI:71500"/>
        <dbReference type="EC" id="2.7.7.85"/>
    </reaction>
</comment>
<keyword evidence="9 10" id="KW-0472">Membrane</keyword>
<evidence type="ECO:0000256" key="1">
    <source>
        <dbReference type="ARBA" id="ARBA00000877"/>
    </source>
</evidence>
<name>A0A1F4U5U1_UNCSA</name>
<evidence type="ECO:0000256" key="8">
    <source>
        <dbReference type="ARBA" id="ARBA00022989"/>
    </source>
</evidence>
<keyword evidence="7 10" id="KW-0067">ATP-binding</keyword>
<dbReference type="Pfam" id="PF19293">
    <property type="entry name" value="CdaA_N"/>
    <property type="match status" value="1"/>
</dbReference>
<dbReference type="InterPro" id="IPR003390">
    <property type="entry name" value="DNA_integrity_scan_DisA_N"/>
</dbReference>
<evidence type="ECO:0000256" key="2">
    <source>
        <dbReference type="ARBA" id="ARBA00022475"/>
    </source>
</evidence>
<dbReference type="Gene3D" id="3.40.1700.10">
    <property type="entry name" value="DNA integrity scanning protein, DisA, N-terminal domain"/>
    <property type="match status" value="1"/>
</dbReference>
<dbReference type="InterPro" id="IPR014046">
    <property type="entry name" value="C-di-AMP_synthase"/>
</dbReference>
<comment type="caution">
    <text evidence="10">Lacks conserved residue(s) required for the propagation of feature annotation.</text>
</comment>
<dbReference type="InterPro" id="IPR034701">
    <property type="entry name" value="CdaA"/>
</dbReference>
<dbReference type="HAMAP" id="MF_01499">
    <property type="entry name" value="DacA"/>
    <property type="match status" value="1"/>
</dbReference>
<feature type="domain" description="DAC" evidence="11">
    <location>
        <begin position="77"/>
        <end position="236"/>
    </location>
</feature>
<dbReference type="PANTHER" id="PTHR34185">
    <property type="entry name" value="DIADENYLATE CYCLASE"/>
    <property type="match status" value="1"/>
</dbReference>
<dbReference type="GO" id="GO:0005524">
    <property type="term" value="F:ATP binding"/>
    <property type="evidence" value="ECO:0007669"/>
    <property type="project" value="UniProtKB-UniRule"/>
</dbReference>
<keyword evidence="2 10" id="KW-1003">Cell membrane</keyword>
<protein>
    <recommendedName>
        <fullName evidence="10">Diadenylate cyclase</fullName>
        <shortName evidence="10">DAC</shortName>
        <ecNumber evidence="10">2.7.7.85</ecNumber>
    </recommendedName>
    <alternativeName>
        <fullName evidence="10">Cyclic-di-AMP synthase</fullName>
        <shortName evidence="10">c-di-AMP synthase</shortName>
    </alternativeName>
</protein>
<dbReference type="EMBL" id="MEUJ01000004">
    <property type="protein sequence ID" value="OGC40239.1"/>
    <property type="molecule type" value="Genomic_DNA"/>
</dbReference>
<dbReference type="FunFam" id="3.40.1700.10:FF:000002">
    <property type="entry name" value="Diadenylate cyclase"/>
    <property type="match status" value="1"/>
</dbReference>
<comment type="similarity">
    <text evidence="10">Belongs to the adenylate cyclase family. DacA/CdaA subfamily.</text>
</comment>
<feature type="transmembrane region" description="Helical" evidence="10">
    <location>
        <begin position="34"/>
        <end position="51"/>
    </location>
</feature>
<evidence type="ECO:0000256" key="7">
    <source>
        <dbReference type="ARBA" id="ARBA00022840"/>
    </source>
</evidence>
<dbReference type="Proteomes" id="UP000179242">
    <property type="component" value="Unassembled WGS sequence"/>
</dbReference>
<evidence type="ECO:0000256" key="6">
    <source>
        <dbReference type="ARBA" id="ARBA00022741"/>
    </source>
</evidence>
<evidence type="ECO:0000313" key="12">
    <source>
        <dbReference type="EMBL" id="OGC40239.1"/>
    </source>
</evidence>
<dbReference type="EC" id="2.7.7.85" evidence="10"/>
<dbReference type="GO" id="GO:0106408">
    <property type="term" value="F:diadenylate cyclase activity"/>
    <property type="evidence" value="ECO:0007669"/>
    <property type="project" value="UniProtKB-EC"/>
</dbReference>
<keyword evidence="5 10" id="KW-0548">Nucleotidyltransferase</keyword>
<keyword evidence="4 10" id="KW-0812">Transmembrane</keyword>
<dbReference type="InterPro" id="IPR045585">
    <property type="entry name" value="CdaA_N"/>
</dbReference>
<feature type="transmembrane region" description="Helical" evidence="10">
    <location>
        <begin position="6"/>
        <end position="27"/>
    </location>
</feature>
<keyword evidence="8 10" id="KW-1133">Transmembrane helix</keyword>
<dbReference type="InterPro" id="IPR050338">
    <property type="entry name" value="DisA"/>
</dbReference>
<reference evidence="12 13" key="1">
    <citation type="journal article" date="2016" name="Nat. Commun.">
        <title>Thousands of microbial genomes shed light on interconnected biogeochemical processes in an aquifer system.</title>
        <authorList>
            <person name="Anantharaman K."/>
            <person name="Brown C.T."/>
            <person name="Hug L.A."/>
            <person name="Sharon I."/>
            <person name="Castelle C.J."/>
            <person name="Probst A.J."/>
            <person name="Thomas B.C."/>
            <person name="Singh A."/>
            <person name="Wilkins M.J."/>
            <person name="Karaoz U."/>
            <person name="Brodie E.L."/>
            <person name="Williams K.H."/>
            <person name="Hubbard S.S."/>
            <person name="Banfield J.F."/>
        </authorList>
    </citation>
    <scope>NUCLEOTIDE SEQUENCE [LARGE SCALE GENOMIC DNA]</scope>
</reference>
<dbReference type="SUPFAM" id="SSF143597">
    <property type="entry name" value="YojJ-like"/>
    <property type="match status" value="1"/>
</dbReference>
<dbReference type="Pfam" id="PF02457">
    <property type="entry name" value="DAC"/>
    <property type="match status" value="1"/>
</dbReference>
<comment type="function">
    <text evidence="10">Catalyzes the condensation of 2 ATP molecules into cyclic di-AMP (c-di-AMP), a second messenger used to regulate differing processes in different bacteria.</text>
</comment>
<accession>A0A1F4U5U1</accession>